<dbReference type="PANTHER" id="PTHR32089:SF112">
    <property type="entry name" value="LYSOZYME-LIKE PROTEIN-RELATED"/>
    <property type="match status" value="1"/>
</dbReference>
<dbReference type="SMART" id="SM00283">
    <property type="entry name" value="MA"/>
    <property type="match status" value="1"/>
</dbReference>
<accession>A0ABY3SMD4</accession>
<keyword evidence="9" id="KW-0732">Signal</keyword>
<dbReference type="InterPro" id="IPR003660">
    <property type="entry name" value="HAMP_dom"/>
</dbReference>
<evidence type="ECO:0000313" key="13">
    <source>
        <dbReference type="Proteomes" id="UP001649230"/>
    </source>
</evidence>
<feature type="signal peptide" evidence="9">
    <location>
        <begin position="1"/>
        <end position="24"/>
    </location>
</feature>
<dbReference type="InterPro" id="IPR004089">
    <property type="entry name" value="MCPsignal_dom"/>
</dbReference>
<dbReference type="EMBL" id="CP090978">
    <property type="protein sequence ID" value="UJF34356.1"/>
    <property type="molecule type" value="Genomic_DNA"/>
</dbReference>
<feature type="chain" id="PRO_5047193473" evidence="9">
    <location>
        <begin position="25"/>
        <end position="560"/>
    </location>
</feature>
<evidence type="ECO:0000256" key="4">
    <source>
        <dbReference type="ARBA" id="ARBA00023224"/>
    </source>
</evidence>
<dbReference type="Pfam" id="PF00015">
    <property type="entry name" value="MCPsignal"/>
    <property type="match status" value="1"/>
</dbReference>
<dbReference type="PANTHER" id="PTHR32089">
    <property type="entry name" value="METHYL-ACCEPTING CHEMOTAXIS PROTEIN MCPB"/>
    <property type="match status" value="1"/>
</dbReference>
<evidence type="ECO:0000259" key="10">
    <source>
        <dbReference type="PROSITE" id="PS50111"/>
    </source>
</evidence>
<evidence type="ECO:0000256" key="3">
    <source>
        <dbReference type="ARBA" id="ARBA00023136"/>
    </source>
</evidence>
<dbReference type="RefSeq" id="WP_235120930.1">
    <property type="nucleotide sequence ID" value="NZ_CP090978.1"/>
</dbReference>
<keyword evidence="3 8" id="KW-0472">Membrane</keyword>
<feature type="domain" description="Methyl-accepting transducer" evidence="10">
    <location>
        <begin position="274"/>
        <end position="510"/>
    </location>
</feature>
<comment type="similarity">
    <text evidence="5">Belongs to the methyl-accepting chemotaxis (MCP) protein family.</text>
</comment>
<dbReference type="Gene3D" id="1.10.287.950">
    <property type="entry name" value="Methyl-accepting chemotaxis protein"/>
    <property type="match status" value="1"/>
</dbReference>
<feature type="transmembrane region" description="Helical" evidence="8">
    <location>
        <begin position="182"/>
        <end position="201"/>
    </location>
</feature>
<dbReference type="PROSITE" id="PS50885">
    <property type="entry name" value="HAMP"/>
    <property type="match status" value="1"/>
</dbReference>
<dbReference type="Pfam" id="PF00672">
    <property type="entry name" value="HAMP"/>
    <property type="match status" value="1"/>
</dbReference>
<evidence type="ECO:0000256" key="8">
    <source>
        <dbReference type="SAM" id="Phobius"/>
    </source>
</evidence>
<name>A0ABY3SMD4_9BACL</name>
<dbReference type="PRINTS" id="PR00260">
    <property type="entry name" value="CHEMTRNSDUCR"/>
</dbReference>
<feature type="region of interest" description="Disordered" evidence="7">
    <location>
        <begin position="520"/>
        <end position="541"/>
    </location>
</feature>
<dbReference type="SMART" id="SM00304">
    <property type="entry name" value="HAMP"/>
    <property type="match status" value="1"/>
</dbReference>
<keyword evidence="8" id="KW-0812">Transmembrane</keyword>
<dbReference type="SUPFAM" id="SSF58104">
    <property type="entry name" value="Methyl-accepting chemotaxis protein (MCP) signaling domain"/>
    <property type="match status" value="1"/>
</dbReference>
<dbReference type="CDD" id="cd06225">
    <property type="entry name" value="HAMP"/>
    <property type="match status" value="1"/>
</dbReference>
<keyword evidence="2" id="KW-1003">Cell membrane</keyword>
<evidence type="ECO:0000259" key="11">
    <source>
        <dbReference type="PROSITE" id="PS50885"/>
    </source>
</evidence>
<feature type="domain" description="HAMP" evidence="11">
    <location>
        <begin position="201"/>
        <end position="255"/>
    </location>
</feature>
<comment type="subcellular location">
    <subcellularLocation>
        <location evidence="1">Cell membrane</location>
    </subcellularLocation>
</comment>
<evidence type="ECO:0000256" key="1">
    <source>
        <dbReference type="ARBA" id="ARBA00004236"/>
    </source>
</evidence>
<proteinExistence type="inferred from homology"/>
<keyword evidence="4 6" id="KW-0807">Transducer</keyword>
<protein>
    <submittedName>
        <fullName evidence="12">Methyl-accepting chemotaxis protein</fullName>
    </submittedName>
</protein>
<evidence type="ECO:0000256" key="5">
    <source>
        <dbReference type="ARBA" id="ARBA00029447"/>
    </source>
</evidence>
<organism evidence="12 13">
    <name type="scientific">Paenibacillus hexagrammi</name>
    <dbReference type="NCBI Taxonomy" id="2908839"/>
    <lineage>
        <taxon>Bacteria</taxon>
        <taxon>Bacillati</taxon>
        <taxon>Bacillota</taxon>
        <taxon>Bacilli</taxon>
        <taxon>Bacillales</taxon>
        <taxon>Paenibacillaceae</taxon>
        <taxon>Paenibacillus</taxon>
    </lineage>
</organism>
<evidence type="ECO:0000256" key="2">
    <source>
        <dbReference type="ARBA" id="ARBA00022475"/>
    </source>
</evidence>
<evidence type="ECO:0000256" key="7">
    <source>
        <dbReference type="SAM" id="MobiDB-lite"/>
    </source>
</evidence>
<keyword evidence="8" id="KW-1133">Transmembrane helix</keyword>
<sequence>MRITTKVLTAVASLAGLSIALSLAMFVQNQLTEKDYNHVINQQEEQRYVIRSIQFRLAGMSNDERALLLTGDTGYRDEILSKREDTSKLLKELDSVSDVQTAEFREKLNTNYQAYLSASDLVLSAAAKGNKAEASRIHLGDERNARKELDPVISDQMKQLESDLNAQIDIIHARTSAQRTEIMVVLLFTLLIAAVIGLIMIRTLRPLRRVADQLQDIASGDADLTVRIDLTSKDEIGAVAGAYNLMVEKLQTLLLQARTTASHVAASSEQMMAGVEESNKAMEQISTSAQQVAEASEDQMRQSEQAMDITERLNNGMQEINANSQQAASLSESATSLSKNGVSSANEVLSQMQVLNQTVHETAGVIRKLGERSEEIGSIVMLIQDISNQTNLLALNASIEAARAGEMGRGFAVVAGEVRKLAEQSSQSVSKINELVSSIREETLLAEKSMEQGTHMVAVSLEQVNAVNQSFITIDSSITHAADRMQQVSTAIEQAATGTVHIAGMLESVNSSSIRWASSSQETAAATEEQQASMEEMAASAASMTRMAEELSALLSKFKL</sequence>
<gene>
    <name evidence="12" type="ORF">L0M14_03865</name>
</gene>
<evidence type="ECO:0000256" key="9">
    <source>
        <dbReference type="SAM" id="SignalP"/>
    </source>
</evidence>
<keyword evidence="13" id="KW-1185">Reference proteome</keyword>
<reference evidence="12 13" key="1">
    <citation type="journal article" date="2024" name="Int. J. Syst. Evol. Microbiol.">
        <title>Paenibacillus hexagrammi sp. nov., a novel bacterium isolated from the gut content of Hexagrammos agrammus.</title>
        <authorList>
            <person name="Jung H.K."/>
            <person name="Kim D.G."/>
            <person name="Zin H."/>
            <person name="Park J."/>
            <person name="Jung H."/>
            <person name="Kim Y.O."/>
            <person name="Kong H.J."/>
            <person name="Kim J.W."/>
            <person name="Kim Y.S."/>
        </authorList>
    </citation>
    <scope>NUCLEOTIDE SEQUENCE [LARGE SCALE GENOMIC DNA]</scope>
    <source>
        <strain evidence="12 13">YPD9-1</strain>
    </source>
</reference>
<dbReference type="InterPro" id="IPR004090">
    <property type="entry name" value="Chemotax_Me-accpt_rcpt"/>
</dbReference>
<dbReference type="CDD" id="cd11386">
    <property type="entry name" value="MCP_signal"/>
    <property type="match status" value="1"/>
</dbReference>
<evidence type="ECO:0000256" key="6">
    <source>
        <dbReference type="PROSITE-ProRule" id="PRU00284"/>
    </source>
</evidence>
<dbReference type="Proteomes" id="UP001649230">
    <property type="component" value="Chromosome"/>
</dbReference>
<dbReference type="PROSITE" id="PS50111">
    <property type="entry name" value="CHEMOTAXIS_TRANSDUC_2"/>
    <property type="match status" value="1"/>
</dbReference>
<evidence type="ECO:0000313" key="12">
    <source>
        <dbReference type="EMBL" id="UJF34356.1"/>
    </source>
</evidence>